<name>A0AAU7C8G5_9BACT</name>
<proteinExistence type="predicted"/>
<gene>
    <name evidence="1" type="ORF">V5E97_24220</name>
</gene>
<dbReference type="EMBL" id="CP155447">
    <property type="protein sequence ID" value="XBH01452.1"/>
    <property type="molecule type" value="Genomic_DNA"/>
</dbReference>
<dbReference type="AlphaFoldDB" id="A0AAU7C8G5"/>
<protein>
    <recommendedName>
        <fullName evidence="2">HEPN domain-containing protein</fullName>
    </recommendedName>
</protein>
<evidence type="ECO:0000313" key="1">
    <source>
        <dbReference type="EMBL" id="XBH01452.1"/>
    </source>
</evidence>
<dbReference type="RefSeq" id="WP_406694157.1">
    <property type="nucleotide sequence ID" value="NZ_CP155447.1"/>
</dbReference>
<sequence>MDLEAERQSRLAEAQDGLAWSEGETIERRFGPGSFGYHELLDRAYLLSANWEEYIAAHPTTLIDPDRYRMAQEIAEAMAQFYQLVGRGDQPDSSPGDRI</sequence>
<organism evidence="1">
    <name type="scientific">Singulisphaera sp. Ch08</name>
    <dbReference type="NCBI Taxonomy" id="3120278"/>
    <lineage>
        <taxon>Bacteria</taxon>
        <taxon>Pseudomonadati</taxon>
        <taxon>Planctomycetota</taxon>
        <taxon>Planctomycetia</taxon>
        <taxon>Isosphaerales</taxon>
        <taxon>Isosphaeraceae</taxon>
        <taxon>Singulisphaera</taxon>
    </lineage>
</organism>
<evidence type="ECO:0008006" key="2">
    <source>
        <dbReference type="Google" id="ProtNLM"/>
    </source>
</evidence>
<reference evidence="1" key="1">
    <citation type="submission" date="2024-05" db="EMBL/GenBank/DDBJ databases">
        <title>Planctomycetes of the genus Singulisphaera possess chitinolytic capabilities.</title>
        <authorList>
            <person name="Ivanova A."/>
        </authorList>
    </citation>
    <scope>NUCLEOTIDE SEQUENCE</scope>
    <source>
        <strain evidence="1">Ch08T</strain>
    </source>
</reference>
<accession>A0AAU7C8G5</accession>